<dbReference type="GO" id="GO:0005524">
    <property type="term" value="F:ATP binding"/>
    <property type="evidence" value="ECO:0007669"/>
    <property type="project" value="UniProtKB-KW"/>
</dbReference>
<dbReference type="InterPro" id="IPR007371">
    <property type="entry name" value="TPK_catalytic"/>
</dbReference>
<dbReference type="InterPro" id="IPR006121">
    <property type="entry name" value="HMA_dom"/>
</dbReference>
<evidence type="ECO:0000259" key="9">
    <source>
        <dbReference type="PROSITE" id="PS50846"/>
    </source>
</evidence>
<sequence>MPARPRTCVPLPAGLLKLHDNSFLTTAYGGDKNPLALIVINGIGLISCFDHLWEKARFTLCADGGANKLYDYIKRDSVASAKNFVPQYIKGDLDSIRPEVASYFQLHGAQVIQDPDQESNDLDKCLTLLQALQGDLASNDQGEPIKLNVLVVGAMGGRFDQEMQNVNALFQWQRFRPQRFAKSNPLFMARSSIFHRMTLVSDSTSAVLLAPGKHCIRPNFDVEGRKCGLIPIGNGLRYQGGWTKHTRKLALTGLYMIQMTLAYLAMLVVMVYDSVLFLALIAGFGFAFAIFKSERSLGLKSTAMMRATWRFDESDFLTVLSVEGMMCMQNCGSTVQSALEKVPGVKQVYVGFSEKCAYVSGSAPTVALVDAVEAVGFEARVLRRPRAESDGAPAYGSNSHLA</sequence>
<dbReference type="SUPFAM" id="SSF55008">
    <property type="entry name" value="HMA, heavy metal-associated domain"/>
    <property type="match status" value="1"/>
</dbReference>
<dbReference type="GO" id="GO:0046872">
    <property type="term" value="F:metal ion binding"/>
    <property type="evidence" value="ECO:0007669"/>
    <property type="project" value="InterPro"/>
</dbReference>
<dbReference type="InterPro" id="IPR036759">
    <property type="entry name" value="TPK_catalytic_sf"/>
</dbReference>
<dbReference type="NCBIfam" id="TIGR01378">
    <property type="entry name" value="thi_PPkinase"/>
    <property type="match status" value="1"/>
</dbReference>
<gene>
    <name evidence="10" type="ORF">DYB32_000270</name>
</gene>
<protein>
    <recommendedName>
        <fullName evidence="8">Copper transport protein</fullName>
    </recommendedName>
</protein>
<keyword evidence="4" id="KW-0418">Kinase</keyword>
<dbReference type="Pfam" id="PF00403">
    <property type="entry name" value="HMA"/>
    <property type="match status" value="1"/>
</dbReference>
<evidence type="ECO:0000256" key="7">
    <source>
        <dbReference type="ARBA" id="ARBA00023136"/>
    </source>
</evidence>
<dbReference type="AlphaFoldDB" id="A0A418BAK2"/>
<evidence type="ECO:0000256" key="3">
    <source>
        <dbReference type="ARBA" id="ARBA00022741"/>
    </source>
</evidence>
<dbReference type="PROSITE" id="PS50846">
    <property type="entry name" value="HMA_2"/>
    <property type="match status" value="1"/>
</dbReference>
<keyword evidence="5" id="KW-0067">ATP-binding</keyword>
<feature type="domain" description="HMA" evidence="9">
    <location>
        <begin position="316"/>
        <end position="380"/>
    </location>
</feature>
<comment type="similarity">
    <text evidence="8">Belongs to the copper transporter (Ctr) (TC 1.A.56) family. SLC31A subfamily.</text>
</comment>
<dbReference type="InterPro" id="IPR006282">
    <property type="entry name" value="Thi_PPkinase"/>
</dbReference>
<keyword evidence="6 8" id="KW-1133">Transmembrane helix</keyword>
<dbReference type="SUPFAM" id="SSF63999">
    <property type="entry name" value="Thiamin pyrophosphokinase, catalytic domain"/>
    <property type="match status" value="1"/>
</dbReference>
<dbReference type="VEuPathDB" id="FungiDB:H310_01030"/>
<reference evidence="10 11" key="1">
    <citation type="submission" date="2018-08" db="EMBL/GenBank/DDBJ databases">
        <title>Aphanomyces genome sequencing and annotation.</title>
        <authorList>
            <person name="Minardi D."/>
            <person name="Oidtmann B."/>
            <person name="Van Der Giezen M."/>
            <person name="Studholme D.J."/>
        </authorList>
    </citation>
    <scope>NUCLEOTIDE SEQUENCE [LARGE SCALE GENOMIC DNA]</scope>
    <source>
        <strain evidence="10 11">NJM0002</strain>
    </source>
</reference>
<dbReference type="GO" id="GO:0004788">
    <property type="term" value="F:thiamine diphosphokinase activity"/>
    <property type="evidence" value="ECO:0007669"/>
    <property type="project" value="InterPro"/>
</dbReference>
<dbReference type="EMBL" id="QUSY01000006">
    <property type="protein sequence ID" value="RHY35225.1"/>
    <property type="molecule type" value="Genomic_DNA"/>
</dbReference>
<dbReference type="Proteomes" id="UP000285060">
    <property type="component" value="Unassembled WGS sequence"/>
</dbReference>
<dbReference type="PANTHER" id="PTHR13622">
    <property type="entry name" value="THIAMIN PYROPHOSPHOKINASE"/>
    <property type="match status" value="1"/>
</dbReference>
<keyword evidence="7 8" id="KW-0472">Membrane</keyword>
<comment type="caution">
    <text evidence="10">The sequence shown here is derived from an EMBL/GenBank/DDBJ whole genome shotgun (WGS) entry which is preliminary data.</text>
</comment>
<proteinExistence type="inferred from homology"/>
<dbReference type="GO" id="GO:0005375">
    <property type="term" value="F:copper ion transmembrane transporter activity"/>
    <property type="evidence" value="ECO:0007669"/>
    <property type="project" value="UniProtKB-UniRule"/>
</dbReference>
<keyword evidence="8" id="KW-0813">Transport</keyword>
<dbReference type="InterPro" id="IPR007274">
    <property type="entry name" value="Cop_transporter"/>
</dbReference>
<keyword evidence="11" id="KW-1185">Reference proteome</keyword>
<dbReference type="Gene3D" id="3.40.50.10240">
    <property type="entry name" value="Thiamin pyrophosphokinase, catalytic domain"/>
    <property type="match status" value="1"/>
</dbReference>
<dbReference type="GO" id="GO:0009229">
    <property type="term" value="P:thiamine diphosphate biosynthetic process"/>
    <property type="evidence" value="ECO:0007669"/>
    <property type="project" value="InterPro"/>
</dbReference>
<accession>A0A418BAK2</accession>
<comment type="subcellular location">
    <subcellularLocation>
        <location evidence="8">Membrane</location>
        <topology evidence="8">Multi-pass membrane protein</topology>
    </subcellularLocation>
</comment>
<name>A0A418BAK2_9STRA</name>
<keyword evidence="8" id="KW-0406">Ion transport</keyword>
<dbReference type="GO" id="GO:0016301">
    <property type="term" value="F:kinase activity"/>
    <property type="evidence" value="ECO:0007669"/>
    <property type="project" value="UniProtKB-KW"/>
</dbReference>
<dbReference type="Pfam" id="PF04145">
    <property type="entry name" value="Ctr"/>
    <property type="match status" value="1"/>
</dbReference>
<evidence type="ECO:0000256" key="8">
    <source>
        <dbReference type="RuleBase" id="RU367022"/>
    </source>
</evidence>
<feature type="transmembrane region" description="Helical" evidence="8">
    <location>
        <begin position="275"/>
        <end position="291"/>
    </location>
</feature>
<keyword evidence="2 8" id="KW-0812">Transmembrane</keyword>
<dbReference type="CDD" id="cd07995">
    <property type="entry name" value="TPK"/>
    <property type="match status" value="1"/>
</dbReference>
<evidence type="ECO:0000256" key="6">
    <source>
        <dbReference type="ARBA" id="ARBA00022989"/>
    </source>
</evidence>
<dbReference type="InterPro" id="IPR036163">
    <property type="entry name" value="HMA_dom_sf"/>
</dbReference>
<dbReference type="PANTHER" id="PTHR13622:SF8">
    <property type="entry name" value="THIAMIN PYROPHOSPHOKINASE 1"/>
    <property type="match status" value="1"/>
</dbReference>
<evidence type="ECO:0000256" key="5">
    <source>
        <dbReference type="ARBA" id="ARBA00022840"/>
    </source>
</evidence>
<organism evidence="10 11">
    <name type="scientific">Aphanomyces invadans</name>
    <dbReference type="NCBI Taxonomy" id="157072"/>
    <lineage>
        <taxon>Eukaryota</taxon>
        <taxon>Sar</taxon>
        <taxon>Stramenopiles</taxon>
        <taxon>Oomycota</taxon>
        <taxon>Saprolegniomycetes</taxon>
        <taxon>Saprolegniales</taxon>
        <taxon>Verrucalvaceae</taxon>
        <taxon>Aphanomyces</taxon>
    </lineage>
</organism>
<keyword evidence="8" id="KW-0187">Copper transport</keyword>
<evidence type="ECO:0000313" key="10">
    <source>
        <dbReference type="EMBL" id="RHY35225.1"/>
    </source>
</evidence>
<evidence type="ECO:0000256" key="2">
    <source>
        <dbReference type="ARBA" id="ARBA00022692"/>
    </source>
</evidence>
<dbReference type="GO" id="GO:0006772">
    <property type="term" value="P:thiamine metabolic process"/>
    <property type="evidence" value="ECO:0007669"/>
    <property type="project" value="InterPro"/>
</dbReference>
<dbReference type="Pfam" id="PF04263">
    <property type="entry name" value="TPK_catalytic"/>
    <property type="match status" value="1"/>
</dbReference>
<dbReference type="CDD" id="cd00371">
    <property type="entry name" value="HMA"/>
    <property type="match status" value="1"/>
</dbReference>
<keyword evidence="1" id="KW-0808">Transferase</keyword>
<keyword evidence="8" id="KW-0186">Copper</keyword>
<evidence type="ECO:0000313" key="11">
    <source>
        <dbReference type="Proteomes" id="UP000285060"/>
    </source>
</evidence>
<dbReference type="Gene3D" id="3.30.70.100">
    <property type="match status" value="1"/>
</dbReference>
<keyword evidence="3" id="KW-0547">Nucleotide-binding</keyword>
<evidence type="ECO:0000256" key="1">
    <source>
        <dbReference type="ARBA" id="ARBA00022679"/>
    </source>
</evidence>
<feature type="transmembrane region" description="Helical" evidence="8">
    <location>
        <begin position="249"/>
        <end position="269"/>
    </location>
</feature>
<evidence type="ECO:0000256" key="4">
    <source>
        <dbReference type="ARBA" id="ARBA00022777"/>
    </source>
</evidence>
<dbReference type="GO" id="GO:0016020">
    <property type="term" value="C:membrane"/>
    <property type="evidence" value="ECO:0007669"/>
    <property type="project" value="UniProtKB-SubCell"/>
</dbReference>